<protein>
    <recommendedName>
        <fullName evidence="8">Gustatory receptor</fullName>
    </recommendedName>
</protein>
<keyword evidence="4 8" id="KW-1133">Transmembrane helix</keyword>
<evidence type="ECO:0000256" key="6">
    <source>
        <dbReference type="ARBA" id="ARBA00023170"/>
    </source>
</evidence>
<keyword evidence="3 8" id="KW-0812">Transmembrane</keyword>
<feature type="transmembrane region" description="Helical" evidence="8">
    <location>
        <begin position="6"/>
        <end position="25"/>
    </location>
</feature>
<comment type="caution">
    <text evidence="9">The sequence shown here is derived from an EMBL/GenBank/DDBJ whole genome shotgun (WGS) entry which is preliminary data.</text>
</comment>
<evidence type="ECO:0000256" key="5">
    <source>
        <dbReference type="ARBA" id="ARBA00023136"/>
    </source>
</evidence>
<feature type="transmembrane region" description="Helical" evidence="8">
    <location>
        <begin position="265"/>
        <end position="282"/>
    </location>
</feature>
<reference evidence="9" key="2">
    <citation type="submission" date="2023-05" db="EMBL/GenBank/DDBJ databases">
        <authorList>
            <person name="Fouks B."/>
        </authorList>
    </citation>
    <scope>NUCLEOTIDE SEQUENCE</scope>
    <source>
        <strain evidence="9">Stay&amp;Tobe</strain>
        <tissue evidence="9">Testes</tissue>
    </source>
</reference>
<evidence type="ECO:0000313" key="10">
    <source>
        <dbReference type="Proteomes" id="UP001233999"/>
    </source>
</evidence>
<keyword evidence="10" id="KW-1185">Reference proteome</keyword>
<feature type="transmembrane region" description="Helical" evidence="8">
    <location>
        <begin position="66"/>
        <end position="91"/>
    </location>
</feature>
<accession>A0AAD8AJ51</accession>
<dbReference type="PANTHER" id="PTHR21143">
    <property type="entry name" value="INVERTEBRATE GUSTATORY RECEPTOR"/>
    <property type="match status" value="1"/>
</dbReference>
<organism evidence="9 10">
    <name type="scientific">Diploptera punctata</name>
    <name type="common">Pacific beetle cockroach</name>
    <dbReference type="NCBI Taxonomy" id="6984"/>
    <lineage>
        <taxon>Eukaryota</taxon>
        <taxon>Metazoa</taxon>
        <taxon>Ecdysozoa</taxon>
        <taxon>Arthropoda</taxon>
        <taxon>Hexapoda</taxon>
        <taxon>Insecta</taxon>
        <taxon>Pterygota</taxon>
        <taxon>Neoptera</taxon>
        <taxon>Polyneoptera</taxon>
        <taxon>Dictyoptera</taxon>
        <taxon>Blattodea</taxon>
        <taxon>Blaberoidea</taxon>
        <taxon>Blaberidae</taxon>
        <taxon>Diplopterinae</taxon>
        <taxon>Diploptera</taxon>
    </lineage>
</organism>
<evidence type="ECO:0000256" key="1">
    <source>
        <dbReference type="ARBA" id="ARBA00004651"/>
    </source>
</evidence>
<dbReference type="Proteomes" id="UP001233999">
    <property type="component" value="Unassembled WGS sequence"/>
</dbReference>
<comment type="subcellular location">
    <subcellularLocation>
        <location evidence="1 8">Cell membrane</location>
        <topology evidence="1 8">Multi-pass membrane protein</topology>
    </subcellularLocation>
</comment>
<dbReference type="GO" id="GO:0005886">
    <property type="term" value="C:plasma membrane"/>
    <property type="evidence" value="ECO:0007669"/>
    <property type="project" value="UniProtKB-SubCell"/>
</dbReference>
<dbReference type="InterPro" id="IPR013604">
    <property type="entry name" value="7TM_chemorcpt"/>
</dbReference>
<dbReference type="GO" id="GO:0043025">
    <property type="term" value="C:neuronal cell body"/>
    <property type="evidence" value="ECO:0007669"/>
    <property type="project" value="TreeGrafter"/>
</dbReference>
<feature type="transmembrane region" description="Helical" evidence="8">
    <location>
        <begin position="294"/>
        <end position="319"/>
    </location>
</feature>
<keyword evidence="6 8" id="KW-0675">Receptor</keyword>
<dbReference type="GO" id="GO:0030424">
    <property type="term" value="C:axon"/>
    <property type="evidence" value="ECO:0007669"/>
    <property type="project" value="TreeGrafter"/>
</dbReference>
<evidence type="ECO:0000256" key="7">
    <source>
        <dbReference type="ARBA" id="ARBA00023224"/>
    </source>
</evidence>
<comment type="function">
    <text evidence="8">Gustatory receptor which mediates acceptance or avoidance behavior, depending on its substrates.</text>
</comment>
<sequence>MRDRIAALKLIYFISMLFGFAPFRIQNTGHLKPSKIVLAYSIFLWLYVTKSGGQSFLEKLVRKDQILLSVCLMILTITSQVSHSTSFMICINKRRKIIEILDQLIALESSVKQNISKKYKMCKKVTFQLLYGVAVLIIPKIVFCFNGMMTIQESIFEIICIFGDYIVILQFSFFISLCHEYLTHLNSKLLEYYEHSGKTLKRSISIESITSSDHYIFSKMKTPGLSLDLRTWALNIINLHHKFCDVILVINNSYALQMLVYTAKYFIFITFCLFFMFILMPFPYGNRISYDKYAPQVFCLSIWSISQIFMITVPCFCIIEEAKNTAVLVHKILAKTKDLGVKEEFGYFSLQLLHRKVRFTACGLFPLDFTLLYS</sequence>
<evidence type="ECO:0000313" key="9">
    <source>
        <dbReference type="EMBL" id="KAJ9599132.1"/>
    </source>
</evidence>
<dbReference type="PANTHER" id="PTHR21143:SF133">
    <property type="entry name" value="GUSTATORY AND PHEROMONE RECEPTOR 32A-RELATED"/>
    <property type="match status" value="1"/>
</dbReference>
<comment type="similarity">
    <text evidence="8">Belongs to the insect chemoreceptor superfamily. Gustatory receptor (GR) family.</text>
</comment>
<keyword evidence="2 8" id="KW-1003">Cell membrane</keyword>
<dbReference type="GO" id="GO:0030425">
    <property type="term" value="C:dendrite"/>
    <property type="evidence" value="ECO:0007669"/>
    <property type="project" value="TreeGrafter"/>
</dbReference>
<dbReference type="GO" id="GO:0007635">
    <property type="term" value="P:chemosensory behavior"/>
    <property type="evidence" value="ECO:0007669"/>
    <property type="project" value="TreeGrafter"/>
</dbReference>
<reference evidence="9" key="1">
    <citation type="journal article" date="2023" name="IScience">
        <title>Live-bearing cockroach genome reveals convergent evolutionary mechanisms linked to viviparity in insects and beyond.</title>
        <authorList>
            <person name="Fouks B."/>
            <person name="Harrison M.C."/>
            <person name="Mikhailova A.A."/>
            <person name="Marchal E."/>
            <person name="English S."/>
            <person name="Carruthers M."/>
            <person name="Jennings E.C."/>
            <person name="Chiamaka E.L."/>
            <person name="Frigard R.A."/>
            <person name="Pippel M."/>
            <person name="Attardo G.M."/>
            <person name="Benoit J.B."/>
            <person name="Bornberg-Bauer E."/>
            <person name="Tobe S.S."/>
        </authorList>
    </citation>
    <scope>NUCLEOTIDE SEQUENCE</scope>
    <source>
        <strain evidence="9">Stay&amp;Tobe</strain>
    </source>
</reference>
<feature type="transmembrane region" description="Helical" evidence="8">
    <location>
        <begin position="155"/>
        <end position="178"/>
    </location>
</feature>
<comment type="caution">
    <text evidence="8">Lacks conserved residue(s) required for the propagation of feature annotation.</text>
</comment>
<name>A0AAD8AJ51_DIPPU</name>
<evidence type="ECO:0000256" key="2">
    <source>
        <dbReference type="ARBA" id="ARBA00022475"/>
    </source>
</evidence>
<dbReference type="GO" id="GO:0008049">
    <property type="term" value="P:male courtship behavior"/>
    <property type="evidence" value="ECO:0007669"/>
    <property type="project" value="TreeGrafter"/>
</dbReference>
<dbReference type="GO" id="GO:0050909">
    <property type="term" value="P:sensory perception of taste"/>
    <property type="evidence" value="ECO:0007669"/>
    <property type="project" value="InterPro"/>
</dbReference>
<proteinExistence type="inferred from homology"/>
<dbReference type="GO" id="GO:0007165">
    <property type="term" value="P:signal transduction"/>
    <property type="evidence" value="ECO:0007669"/>
    <property type="project" value="UniProtKB-KW"/>
</dbReference>
<keyword evidence="7 8" id="KW-0807">Transducer</keyword>
<gene>
    <name evidence="9" type="ORF">L9F63_010400</name>
</gene>
<dbReference type="EMBL" id="JASPKZ010000831">
    <property type="protein sequence ID" value="KAJ9599132.1"/>
    <property type="molecule type" value="Genomic_DNA"/>
</dbReference>
<feature type="transmembrane region" description="Helical" evidence="8">
    <location>
        <begin position="129"/>
        <end position="149"/>
    </location>
</feature>
<evidence type="ECO:0000256" key="4">
    <source>
        <dbReference type="ARBA" id="ARBA00022989"/>
    </source>
</evidence>
<dbReference type="AlphaFoldDB" id="A0AAD8AJ51"/>
<dbReference type="Pfam" id="PF08395">
    <property type="entry name" value="7tm_7"/>
    <property type="match status" value="1"/>
</dbReference>
<feature type="non-terminal residue" evidence="9">
    <location>
        <position position="1"/>
    </location>
</feature>
<evidence type="ECO:0000256" key="3">
    <source>
        <dbReference type="ARBA" id="ARBA00022692"/>
    </source>
</evidence>
<evidence type="ECO:0000256" key="8">
    <source>
        <dbReference type="RuleBase" id="RU363108"/>
    </source>
</evidence>
<keyword evidence="5 8" id="KW-0472">Membrane</keyword>